<reference evidence="2" key="2">
    <citation type="submission" date="2023-05" db="EMBL/GenBank/DDBJ databases">
        <authorList>
            <consortium name="Lawrence Berkeley National Laboratory"/>
            <person name="Steindorff A."/>
            <person name="Hensen N."/>
            <person name="Bonometti L."/>
            <person name="Westerberg I."/>
            <person name="Brannstrom I.O."/>
            <person name="Guillou S."/>
            <person name="Cros-Aarteil S."/>
            <person name="Calhoun S."/>
            <person name="Haridas S."/>
            <person name="Kuo A."/>
            <person name="Mondo S."/>
            <person name="Pangilinan J."/>
            <person name="Riley R."/>
            <person name="Labutti K."/>
            <person name="Andreopoulos B."/>
            <person name="Lipzen A."/>
            <person name="Chen C."/>
            <person name="Yanf M."/>
            <person name="Daum C."/>
            <person name="Ng V."/>
            <person name="Clum A."/>
            <person name="Ohm R."/>
            <person name="Martin F."/>
            <person name="Silar P."/>
            <person name="Natvig D."/>
            <person name="Lalanne C."/>
            <person name="Gautier V."/>
            <person name="Ament-Velasquez S.L."/>
            <person name="Kruys A."/>
            <person name="Hutchinson M.I."/>
            <person name="Powell A.J."/>
            <person name="Barry K."/>
            <person name="Miller A.N."/>
            <person name="Grigoriev I.V."/>
            <person name="Debuchy R."/>
            <person name="Gladieux P."/>
            <person name="Thoren M.H."/>
            <person name="Johannesson H."/>
        </authorList>
    </citation>
    <scope>NUCLEOTIDE SEQUENCE</scope>
    <source>
        <strain evidence="2">CBS 123565</strain>
    </source>
</reference>
<feature type="compositionally biased region" description="Polar residues" evidence="1">
    <location>
        <begin position="147"/>
        <end position="160"/>
    </location>
</feature>
<evidence type="ECO:0000313" key="3">
    <source>
        <dbReference type="Proteomes" id="UP001304895"/>
    </source>
</evidence>
<keyword evidence="3" id="KW-1185">Reference proteome</keyword>
<evidence type="ECO:0000313" key="2">
    <source>
        <dbReference type="EMBL" id="KAK4135697.1"/>
    </source>
</evidence>
<feature type="region of interest" description="Disordered" evidence="1">
    <location>
        <begin position="205"/>
        <end position="233"/>
    </location>
</feature>
<feature type="compositionally biased region" description="Polar residues" evidence="1">
    <location>
        <begin position="223"/>
        <end position="233"/>
    </location>
</feature>
<accession>A0AAN6ZES3</accession>
<organism evidence="2 3">
    <name type="scientific">Trichocladium antarcticum</name>
    <dbReference type="NCBI Taxonomy" id="1450529"/>
    <lineage>
        <taxon>Eukaryota</taxon>
        <taxon>Fungi</taxon>
        <taxon>Dikarya</taxon>
        <taxon>Ascomycota</taxon>
        <taxon>Pezizomycotina</taxon>
        <taxon>Sordariomycetes</taxon>
        <taxon>Sordariomycetidae</taxon>
        <taxon>Sordariales</taxon>
        <taxon>Chaetomiaceae</taxon>
        <taxon>Trichocladium</taxon>
    </lineage>
</organism>
<feature type="compositionally biased region" description="Low complexity" evidence="1">
    <location>
        <begin position="205"/>
        <end position="216"/>
    </location>
</feature>
<dbReference type="EMBL" id="MU853405">
    <property type="protein sequence ID" value="KAK4135697.1"/>
    <property type="molecule type" value="Genomic_DNA"/>
</dbReference>
<dbReference type="Proteomes" id="UP001304895">
    <property type="component" value="Unassembled WGS sequence"/>
</dbReference>
<proteinExistence type="predicted"/>
<feature type="region of interest" description="Disordered" evidence="1">
    <location>
        <begin position="147"/>
        <end position="177"/>
    </location>
</feature>
<dbReference type="AlphaFoldDB" id="A0AAN6ZES3"/>
<protein>
    <submittedName>
        <fullName evidence="2">Uncharacterized protein</fullName>
    </submittedName>
</protein>
<evidence type="ECO:0000256" key="1">
    <source>
        <dbReference type="SAM" id="MobiDB-lite"/>
    </source>
</evidence>
<gene>
    <name evidence="2" type="ORF">BT67DRAFT_258174</name>
</gene>
<reference evidence="2" key="1">
    <citation type="journal article" date="2023" name="Mol. Phylogenet. Evol.">
        <title>Genome-scale phylogeny and comparative genomics of the fungal order Sordariales.</title>
        <authorList>
            <person name="Hensen N."/>
            <person name="Bonometti L."/>
            <person name="Westerberg I."/>
            <person name="Brannstrom I.O."/>
            <person name="Guillou S."/>
            <person name="Cros-Aarteil S."/>
            <person name="Calhoun S."/>
            <person name="Haridas S."/>
            <person name="Kuo A."/>
            <person name="Mondo S."/>
            <person name="Pangilinan J."/>
            <person name="Riley R."/>
            <person name="LaButti K."/>
            <person name="Andreopoulos B."/>
            <person name="Lipzen A."/>
            <person name="Chen C."/>
            <person name="Yan M."/>
            <person name="Daum C."/>
            <person name="Ng V."/>
            <person name="Clum A."/>
            <person name="Steindorff A."/>
            <person name="Ohm R.A."/>
            <person name="Martin F."/>
            <person name="Silar P."/>
            <person name="Natvig D.O."/>
            <person name="Lalanne C."/>
            <person name="Gautier V."/>
            <person name="Ament-Velasquez S.L."/>
            <person name="Kruys A."/>
            <person name="Hutchinson M.I."/>
            <person name="Powell A.J."/>
            <person name="Barry K."/>
            <person name="Miller A.N."/>
            <person name="Grigoriev I.V."/>
            <person name="Debuchy R."/>
            <person name="Gladieux P."/>
            <person name="Hiltunen Thoren M."/>
            <person name="Johannesson H."/>
        </authorList>
    </citation>
    <scope>NUCLEOTIDE SEQUENCE</scope>
    <source>
        <strain evidence="2">CBS 123565</strain>
    </source>
</reference>
<name>A0AAN6ZES3_9PEZI</name>
<comment type="caution">
    <text evidence="2">The sequence shown here is derived from an EMBL/GenBank/DDBJ whole genome shotgun (WGS) entry which is preliminary data.</text>
</comment>
<sequence>MTLSPLPTSSGEVVGSATAIHRSYASLVRCGSQSGNLHCFSEVLKSRFSRHGRGVSVLSIALSLTHPAPRSPRRQVSGCEVRFIAGKSPCLRLSFSLSIHRLSQPGRVAQVISRSLCTTPVVKMQLKTSLVLSALLAGLAAAHAQNGHNDYNGPSDQSEPATEHSSQHPTDYSSEHYYPQATTGVPAIFPTSGYANHTSGHYNTTVTSSQYTSSTSDAERPSTTRPLNTPTSINSAGRSQFGLAVFGLAVAAGLGL</sequence>